<dbReference type="AlphaFoldDB" id="A0A0V0GJS2"/>
<dbReference type="EMBL" id="GEDG01037675">
    <property type="protein sequence ID" value="JAP07993.1"/>
    <property type="molecule type" value="Transcribed_RNA"/>
</dbReference>
<proteinExistence type="predicted"/>
<reference evidence="1" key="1">
    <citation type="submission" date="2015-12" db="EMBL/GenBank/DDBJ databases">
        <title>Gene expression during late stages of embryo sac development: a critical building block for successful pollen-pistil interactions.</title>
        <authorList>
            <person name="Liu Y."/>
            <person name="Joly V."/>
            <person name="Sabar M."/>
            <person name="Matton D.P."/>
        </authorList>
    </citation>
    <scope>NUCLEOTIDE SEQUENCE</scope>
</reference>
<organism evidence="1">
    <name type="scientific">Solanum chacoense</name>
    <name type="common">Chaco potato</name>
    <dbReference type="NCBI Taxonomy" id="4108"/>
    <lineage>
        <taxon>Eukaryota</taxon>
        <taxon>Viridiplantae</taxon>
        <taxon>Streptophyta</taxon>
        <taxon>Embryophyta</taxon>
        <taxon>Tracheophyta</taxon>
        <taxon>Spermatophyta</taxon>
        <taxon>Magnoliopsida</taxon>
        <taxon>eudicotyledons</taxon>
        <taxon>Gunneridae</taxon>
        <taxon>Pentapetalae</taxon>
        <taxon>asterids</taxon>
        <taxon>lamiids</taxon>
        <taxon>Solanales</taxon>
        <taxon>Solanaceae</taxon>
        <taxon>Solanoideae</taxon>
        <taxon>Solaneae</taxon>
        <taxon>Solanum</taxon>
    </lineage>
</organism>
<accession>A0A0V0GJS2</accession>
<sequence>GTTQGKESFGATVKLCLCDLQFMVFKTWNQGKIVYITSRWGARATVNLCSCSLLITNFEL</sequence>
<protein>
    <submittedName>
        <fullName evidence="1">Putative ovule protein</fullName>
    </submittedName>
</protein>
<name>A0A0V0GJS2_SOLCH</name>
<feature type="non-terminal residue" evidence="1">
    <location>
        <position position="1"/>
    </location>
</feature>
<evidence type="ECO:0000313" key="1">
    <source>
        <dbReference type="EMBL" id="JAP07993.1"/>
    </source>
</evidence>